<gene>
    <name evidence="8" type="ORF">LUCI_3732</name>
</gene>
<keyword evidence="3 6" id="KW-0812">Transmembrane</keyword>
<dbReference type="AlphaFoldDB" id="A0A498RBY9"/>
<evidence type="ECO:0000256" key="3">
    <source>
        <dbReference type="ARBA" id="ARBA00022692"/>
    </source>
</evidence>
<feature type="domain" description="AAA+ ATPase" evidence="7">
    <location>
        <begin position="193"/>
        <end position="493"/>
    </location>
</feature>
<keyword evidence="2" id="KW-1003">Cell membrane</keyword>
<evidence type="ECO:0000256" key="2">
    <source>
        <dbReference type="ARBA" id="ARBA00022475"/>
    </source>
</evidence>
<dbReference type="InterPro" id="IPR003593">
    <property type="entry name" value="AAA+_ATPase"/>
</dbReference>
<dbReference type="PANTHER" id="PTHR37937:SF1">
    <property type="entry name" value="CONJUGATIVE TRANSFER: DNA TRANSPORT"/>
    <property type="match status" value="1"/>
</dbReference>
<keyword evidence="9" id="KW-1185">Reference proteome</keyword>
<dbReference type="Gene3D" id="3.40.50.300">
    <property type="entry name" value="P-loop containing nucleotide triphosphate hydrolases"/>
    <property type="match status" value="2"/>
</dbReference>
<name>A0A498RBY9_9FIRM</name>
<dbReference type="RefSeq" id="WP_122629329.1">
    <property type="nucleotide sequence ID" value="NZ_UPPP01000091.1"/>
</dbReference>
<evidence type="ECO:0000256" key="6">
    <source>
        <dbReference type="SAM" id="Phobius"/>
    </source>
</evidence>
<dbReference type="InterPro" id="IPR027417">
    <property type="entry name" value="P-loop_NTPase"/>
</dbReference>
<comment type="subcellular location">
    <subcellularLocation>
        <location evidence="1">Cell membrane</location>
        <topology evidence="1">Multi-pass membrane protein</topology>
    </subcellularLocation>
</comment>
<protein>
    <recommendedName>
        <fullName evidence="7">AAA+ ATPase domain-containing protein</fullName>
    </recommendedName>
</protein>
<dbReference type="PANTHER" id="PTHR37937">
    <property type="entry name" value="CONJUGATIVE TRANSFER: DNA TRANSPORT"/>
    <property type="match status" value="1"/>
</dbReference>
<evidence type="ECO:0000256" key="1">
    <source>
        <dbReference type="ARBA" id="ARBA00004651"/>
    </source>
</evidence>
<organism evidence="8 9">
    <name type="scientific">Lucifera butyrica</name>
    <dbReference type="NCBI Taxonomy" id="1351585"/>
    <lineage>
        <taxon>Bacteria</taxon>
        <taxon>Bacillati</taxon>
        <taxon>Bacillota</taxon>
        <taxon>Negativicutes</taxon>
        <taxon>Veillonellales</taxon>
        <taxon>Veillonellaceae</taxon>
        <taxon>Lucifera</taxon>
    </lineage>
</organism>
<evidence type="ECO:0000256" key="5">
    <source>
        <dbReference type="ARBA" id="ARBA00023136"/>
    </source>
</evidence>
<accession>A0A498RBY9</accession>
<evidence type="ECO:0000313" key="8">
    <source>
        <dbReference type="EMBL" id="VBB08460.1"/>
    </source>
</evidence>
<dbReference type="InterPro" id="IPR019476">
    <property type="entry name" value="T4SS_TraD_DNA-bd"/>
</dbReference>
<feature type="transmembrane region" description="Helical" evidence="6">
    <location>
        <begin position="123"/>
        <end position="142"/>
    </location>
</feature>
<feature type="transmembrane region" description="Helical" evidence="6">
    <location>
        <begin position="20"/>
        <end position="43"/>
    </location>
</feature>
<sequence length="628" mass="72284">MRGYQTHEAFWADVSMYFKMIVRAFILGLTIQVMILLIGLYGIQGGLNNLYVVGTQTKMPSTVAIKYYTGFGGVFSGNYIPVEPELQGYAKNNTKLPVDVYRNFVDWLTDNAYKNTQKKMHHWFYLSFLGYIATVLYLVIFISTSKKIEDEKFLRGAKVTPIAVLNKKLAEEAEKNPLSTLKIGDTILPYEMEPKHLLILGTAGSGKSVLLNQLAAQINQRKVQNQTGDRCIFYDLKGEFAAKQYREDLDLIFSPFDARSLGWNIFNELEILPDYDVIAKSLYLSSDPKDEYWYNCAKDVFRTGLVYLKMNNKTRNKDLWEFFSQTLEEIQAAFRTLPLSERGALKHIDKGDSPAAASIVSILQERIQFFRYLVDTDGDFSFRKFIRQSKNNTPQPNLYILNIEQYETIFKPLMTLAIDTMIRETLSLPDDLNRRIFFIIDELGTLYKMNSILKLETVGRSKGACLICANQDLGRIEEQYGKANLKSFFNNFNTNITFRIREPETAEFLSKAIGEQQLVKMMQSRQMSPSEMGDRKSFSEQERTERLIIPTEFQTQEDLEAIINIANFGISHIEVPRIFYKDRYPHFVMREFAPLATTPEPETVVAEEEVNKPVEAEKKADKFDLVSI</sequence>
<keyword evidence="4 6" id="KW-1133">Transmembrane helix</keyword>
<evidence type="ECO:0000259" key="7">
    <source>
        <dbReference type="SMART" id="SM00382"/>
    </source>
</evidence>
<dbReference type="Proteomes" id="UP000277811">
    <property type="component" value="Unassembled WGS sequence"/>
</dbReference>
<dbReference type="GO" id="GO:0005886">
    <property type="term" value="C:plasma membrane"/>
    <property type="evidence" value="ECO:0007669"/>
    <property type="project" value="UniProtKB-SubCell"/>
</dbReference>
<evidence type="ECO:0000256" key="4">
    <source>
        <dbReference type="ARBA" id="ARBA00022989"/>
    </source>
</evidence>
<dbReference type="EMBL" id="UPPP01000091">
    <property type="protein sequence ID" value="VBB08460.1"/>
    <property type="molecule type" value="Genomic_DNA"/>
</dbReference>
<reference evidence="8 9" key="1">
    <citation type="submission" date="2018-06" db="EMBL/GenBank/DDBJ databases">
        <authorList>
            <person name="Strepis N."/>
        </authorList>
    </citation>
    <scope>NUCLEOTIDE SEQUENCE [LARGE SCALE GENOMIC DNA]</scope>
    <source>
        <strain evidence="8">LUCI</strain>
    </source>
</reference>
<dbReference type="SUPFAM" id="SSF52540">
    <property type="entry name" value="P-loop containing nucleoside triphosphate hydrolases"/>
    <property type="match status" value="1"/>
</dbReference>
<dbReference type="Pfam" id="PF10412">
    <property type="entry name" value="TrwB_AAD_bind"/>
    <property type="match status" value="1"/>
</dbReference>
<proteinExistence type="predicted"/>
<evidence type="ECO:0000313" key="9">
    <source>
        <dbReference type="Proteomes" id="UP000277811"/>
    </source>
</evidence>
<keyword evidence="5 6" id="KW-0472">Membrane</keyword>
<dbReference type="SMART" id="SM00382">
    <property type="entry name" value="AAA"/>
    <property type="match status" value="1"/>
</dbReference>
<dbReference type="CDD" id="cd01127">
    <property type="entry name" value="TrwB_TraG_TraD_VirD4"/>
    <property type="match status" value="1"/>
</dbReference>
<dbReference type="OrthoDB" id="9766496at2"/>
<dbReference type="InterPro" id="IPR051539">
    <property type="entry name" value="T4SS-coupling_protein"/>
</dbReference>